<organism evidence="15 16">
    <name type="scientific">Viridibacillus arenosi FSL R5-213</name>
    <dbReference type="NCBI Taxonomy" id="1227360"/>
    <lineage>
        <taxon>Bacteria</taxon>
        <taxon>Bacillati</taxon>
        <taxon>Bacillota</taxon>
        <taxon>Bacilli</taxon>
        <taxon>Bacillales</taxon>
        <taxon>Caryophanaceae</taxon>
        <taxon>Viridibacillus</taxon>
    </lineage>
</organism>
<keyword evidence="6 13" id="KW-0812">Transmembrane</keyword>
<dbReference type="eggNOG" id="COG0642">
    <property type="taxonomic scope" value="Bacteria"/>
</dbReference>
<dbReference type="PANTHER" id="PTHR45453">
    <property type="entry name" value="PHOSPHATE REGULON SENSOR PROTEIN PHOR"/>
    <property type="match status" value="1"/>
</dbReference>
<evidence type="ECO:0000256" key="9">
    <source>
        <dbReference type="ARBA" id="ARBA00022840"/>
    </source>
</evidence>
<proteinExistence type="predicted"/>
<comment type="subcellular location">
    <subcellularLocation>
        <location evidence="2">Cell membrane</location>
        <topology evidence="2">Multi-pass membrane protein</topology>
    </subcellularLocation>
</comment>
<evidence type="ECO:0000256" key="7">
    <source>
        <dbReference type="ARBA" id="ARBA00022741"/>
    </source>
</evidence>
<evidence type="ECO:0000256" key="1">
    <source>
        <dbReference type="ARBA" id="ARBA00000085"/>
    </source>
</evidence>
<accession>W4EPM2</accession>
<protein>
    <recommendedName>
        <fullName evidence="3">histidine kinase</fullName>
        <ecNumber evidence="3">2.7.13.3</ecNumber>
    </recommendedName>
</protein>
<dbReference type="GO" id="GO:0000155">
    <property type="term" value="F:phosphorelay sensor kinase activity"/>
    <property type="evidence" value="ECO:0007669"/>
    <property type="project" value="TreeGrafter"/>
</dbReference>
<evidence type="ECO:0000256" key="4">
    <source>
        <dbReference type="ARBA" id="ARBA00022475"/>
    </source>
</evidence>
<feature type="domain" description="Histidine kinase" evidence="14">
    <location>
        <begin position="129"/>
        <end position="340"/>
    </location>
</feature>
<evidence type="ECO:0000256" key="6">
    <source>
        <dbReference type="ARBA" id="ARBA00022692"/>
    </source>
</evidence>
<evidence type="ECO:0000256" key="3">
    <source>
        <dbReference type="ARBA" id="ARBA00012438"/>
    </source>
</evidence>
<keyword evidence="12 13" id="KW-0472">Membrane</keyword>
<dbReference type="GO" id="GO:0005524">
    <property type="term" value="F:ATP binding"/>
    <property type="evidence" value="ECO:0007669"/>
    <property type="project" value="UniProtKB-KW"/>
</dbReference>
<keyword evidence="5" id="KW-0808">Transferase</keyword>
<evidence type="ECO:0000256" key="12">
    <source>
        <dbReference type="ARBA" id="ARBA00023136"/>
    </source>
</evidence>
<evidence type="ECO:0000256" key="8">
    <source>
        <dbReference type="ARBA" id="ARBA00022777"/>
    </source>
</evidence>
<evidence type="ECO:0000313" key="15">
    <source>
        <dbReference type="EMBL" id="ETT82189.1"/>
    </source>
</evidence>
<dbReference type="InterPro" id="IPR003594">
    <property type="entry name" value="HATPase_dom"/>
</dbReference>
<keyword evidence="7" id="KW-0547">Nucleotide-binding</keyword>
<feature type="transmembrane region" description="Helical" evidence="13">
    <location>
        <begin position="41"/>
        <end position="62"/>
    </location>
</feature>
<evidence type="ECO:0000256" key="2">
    <source>
        <dbReference type="ARBA" id="ARBA00004651"/>
    </source>
</evidence>
<feature type="transmembrane region" description="Helical" evidence="13">
    <location>
        <begin position="12"/>
        <end position="35"/>
    </location>
</feature>
<comment type="caution">
    <text evidence="15">The sequence shown here is derived from an EMBL/GenBank/DDBJ whole genome shotgun (WGS) entry which is preliminary data.</text>
</comment>
<dbReference type="InterPro" id="IPR050351">
    <property type="entry name" value="BphY/WalK/GraS-like"/>
</dbReference>
<dbReference type="PANTHER" id="PTHR45453:SF2">
    <property type="entry name" value="HISTIDINE KINASE"/>
    <property type="match status" value="1"/>
</dbReference>
<dbReference type="InterPro" id="IPR036890">
    <property type="entry name" value="HATPase_C_sf"/>
</dbReference>
<keyword evidence="16" id="KW-1185">Reference proteome</keyword>
<dbReference type="AlphaFoldDB" id="W4EPM2"/>
<dbReference type="EMBL" id="ASQA01000034">
    <property type="protein sequence ID" value="ETT82189.1"/>
    <property type="molecule type" value="Genomic_DNA"/>
</dbReference>
<dbReference type="RefSeq" id="WP_038186630.1">
    <property type="nucleotide sequence ID" value="NZ_ASQA01000034.1"/>
</dbReference>
<keyword evidence="10 13" id="KW-1133">Transmembrane helix</keyword>
<reference evidence="15 16" key="1">
    <citation type="journal article" date="2014" name="BMC Genomics">
        <title>Genomic comparison of sporeforming bacilli isolated from milk.</title>
        <authorList>
            <person name="Moreno Switt A.I."/>
            <person name="Andrus A.D."/>
            <person name="Ranieri M.L."/>
            <person name="Orsi R.H."/>
            <person name="Ivy R."/>
            <person name="den Bakker H.C."/>
            <person name="Martin N.H."/>
            <person name="Wiedmann M."/>
            <person name="Boor K.J."/>
        </authorList>
    </citation>
    <scope>NUCLEOTIDE SEQUENCE [LARGE SCALE GENOMIC DNA]</scope>
    <source>
        <strain evidence="15 16">FSL R5-213</strain>
    </source>
</reference>
<dbReference type="InterPro" id="IPR005467">
    <property type="entry name" value="His_kinase_dom"/>
</dbReference>
<dbReference type="Gene3D" id="3.30.565.10">
    <property type="entry name" value="Histidine kinase-like ATPase, C-terminal domain"/>
    <property type="match status" value="1"/>
</dbReference>
<keyword evidence="11" id="KW-0902">Two-component regulatory system</keyword>
<keyword evidence="4" id="KW-1003">Cell membrane</keyword>
<evidence type="ECO:0000259" key="14">
    <source>
        <dbReference type="PROSITE" id="PS50109"/>
    </source>
</evidence>
<keyword evidence="9" id="KW-0067">ATP-binding</keyword>
<dbReference type="SMART" id="SM00387">
    <property type="entry name" value="HATPase_c"/>
    <property type="match status" value="1"/>
</dbReference>
<evidence type="ECO:0000313" key="16">
    <source>
        <dbReference type="Proteomes" id="UP000019062"/>
    </source>
</evidence>
<dbReference type="GO" id="GO:0005886">
    <property type="term" value="C:plasma membrane"/>
    <property type="evidence" value="ECO:0007669"/>
    <property type="project" value="UniProtKB-SubCell"/>
</dbReference>
<sequence length="340" mass="39905">MKLRDWLTLVKLSRAWIVLLCINNAFFIFLAWVAYPETFKLLVGIMIVFSIASIVLAIFHVWKGQTKQDKVFYKFLRDPSPEQESGLIQSIGEIQKEKVNDLANKLRMLNDQIDEVKLRSLDYEDFIESWVHEIKTPISLLNFVLHNRKEEMSELVYQRLEHAKININDNVEQILFYARLHAAHVDYKLERVSINHYFEDVLLELQSLLDEKDVKVISQMEDVPIVSDERALQFIFKQILVNAVKYSNEKIESFIWLKTGFDIVKNQYYLRICDNGIGVLNSDLPFIFDKGFTGDNTKRKQSTGIGLYLVKKLCDELQIEIYVESKYEDGFVIQFLFPEI</sequence>
<dbReference type="PROSITE" id="PS50109">
    <property type="entry name" value="HIS_KIN"/>
    <property type="match status" value="1"/>
</dbReference>
<dbReference type="Proteomes" id="UP000019062">
    <property type="component" value="Unassembled WGS sequence"/>
</dbReference>
<dbReference type="SUPFAM" id="SSF55874">
    <property type="entry name" value="ATPase domain of HSP90 chaperone/DNA topoisomerase II/histidine kinase"/>
    <property type="match status" value="1"/>
</dbReference>
<evidence type="ECO:0000256" key="13">
    <source>
        <dbReference type="SAM" id="Phobius"/>
    </source>
</evidence>
<gene>
    <name evidence="15" type="ORF">C176_14402</name>
</gene>
<dbReference type="GO" id="GO:0004721">
    <property type="term" value="F:phosphoprotein phosphatase activity"/>
    <property type="evidence" value="ECO:0007669"/>
    <property type="project" value="TreeGrafter"/>
</dbReference>
<comment type="catalytic activity">
    <reaction evidence="1">
        <text>ATP + protein L-histidine = ADP + protein N-phospho-L-histidine.</text>
        <dbReference type="EC" id="2.7.13.3"/>
    </reaction>
</comment>
<keyword evidence="8 15" id="KW-0418">Kinase</keyword>
<dbReference type="PATRIC" id="fig|1227360.4.peg.2932"/>
<dbReference type="EC" id="2.7.13.3" evidence="3"/>
<evidence type="ECO:0000256" key="10">
    <source>
        <dbReference type="ARBA" id="ARBA00022989"/>
    </source>
</evidence>
<evidence type="ECO:0000256" key="5">
    <source>
        <dbReference type="ARBA" id="ARBA00022679"/>
    </source>
</evidence>
<evidence type="ECO:0000256" key="11">
    <source>
        <dbReference type="ARBA" id="ARBA00023012"/>
    </source>
</evidence>
<dbReference type="Pfam" id="PF02518">
    <property type="entry name" value="HATPase_c"/>
    <property type="match status" value="1"/>
</dbReference>
<name>W4EPM2_9BACL</name>
<dbReference type="GO" id="GO:0016036">
    <property type="term" value="P:cellular response to phosphate starvation"/>
    <property type="evidence" value="ECO:0007669"/>
    <property type="project" value="TreeGrafter"/>
</dbReference>